<dbReference type="SMART" id="SM00195">
    <property type="entry name" value="DSPc"/>
    <property type="match status" value="1"/>
</dbReference>
<feature type="domain" description="Tyrosine specific protein phosphatases" evidence="6">
    <location>
        <begin position="143"/>
        <end position="200"/>
    </location>
</feature>
<evidence type="ECO:0000259" key="5">
    <source>
        <dbReference type="PROSITE" id="PS50054"/>
    </source>
</evidence>
<evidence type="ECO:0000256" key="2">
    <source>
        <dbReference type="ARBA" id="ARBA00013064"/>
    </source>
</evidence>
<dbReference type="Proteomes" id="UP001209878">
    <property type="component" value="Unassembled WGS sequence"/>
</dbReference>
<gene>
    <name evidence="7" type="ORF">NP493_500g00007</name>
</gene>
<comment type="similarity">
    <text evidence="1">Belongs to the protein-tyrosine phosphatase family. Non-receptor class dual specificity subfamily.</text>
</comment>
<protein>
    <recommendedName>
        <fullName evidence="2">protein-tyrosine-phosphatase</fullName>
        <ecNumber evidence="2">3.1.3.48</ecNumber>
    </recommendedName>
</protein>
<dbReference type="SUPFAM" id="SSF52799">
    <property type="entry name" value="(Phosphotyrosine protein) phosphatases II"/>
    <property type="match status" value="1"/>
</dbReference>
<name>A0AAD9KXQ5_RIDPI</name>
<reference evidence="7" key="1">
    <citation type="journal article" date="2023" name="Mol. Biol. Evol.">
        <title>Third-Generation Sequencing Reveals the Adaptive Role of the Epigenome in Three Deep-Sea Polychaetes.</title>
        <authorList>
            <person name="Perez M."/>
            <person name="Aroh O."/>
            <person name="Sun Y."/>
            <person name="Lan Y."/>
            <person name="Juniper S.K."/>
            <person name="Young C.R."/>
            <person name="Angers B."/>
            <person name="Qian P.Y."/>
        </authorList>
    </citation>
    <scope>NUCLEOTIDE SEQUENCE</scope>
    <source>
        <strain evidence="7">R07B-5</strain>
    </source>
</reference>
<dbReference type="Gene3D" id="3.90.190.10">
    <property type="entry name" value="Protein tyrosine phosphatase superfamily"/>
    <property type="match status" value="1"/>
</dbReference>
<evidence type="ECO:0000256" key="1">
    <source>
        <dbReference type="ARBA" id="ARBA00008601"/>
    </source>
</evidence>
<dbReference type="GO" id="GO:0043409">
    <property type="term" value="P:negative regulation of MAPK cascade"/>
    <property type="evidence" value="ECO:0007669"/>
    <property type="project" value="TreeGrafter"/>
</dbReference>
<dbReference type="PROSITE" id="PS50054">
    <property type="entry name" value="TYR_PHOSPHATASE_DUAL"/>
    <property type="match status" value="1"/>
</dbReference>
<dbReference type="GO" id="GO:0004725">
    <property type="term" value="F:protein tyrosine phosphatase activity"/>
    <property type="evidence" value="ECO:0007669"/>
    <property type="project" value="UniProtKB-EC"/>
</dbReference>
<dbReference type="EC" id="3.1.3.48" evidence="2"/>
<dbReference type="EMBL" id="JAODUO010000501">
    <property type="protein sequence ID" value="KAK2179270.1"/>
    <property type="molecule type" value="Genomic_DNA"/>
</dbReference>
<feature type="domain" description="Tyrosine-protein phosphatase" evidence="5">
    <location>
        <begin position="73"/>
        <end position="222"/>
    </location>
</feature>
<dbReference type="Pfam" id="PF00782">
    <property type="entry name" value="DSPc"/>
    <property type="match status" value="1"/>
</dbReference>
<dbReference type="InterPro" id="IPR016130">
    <property type="entry name" value="Tyr_Pase_AS"/>
</dbReference>
<dbReference type="PANTHER" id="PTHR10159">
    <property type="entry name" value="DUAL SPECIFICITY PROTEIN PHOSPHATASE"/>
    <property type="match status" value="1"/>
</dbReference>
<accession>A0AAD9KXQ5</accession>
<dbReference type="PROSITE" id="PS50056">
    <property type="entry name" value="TYR_PHOSPHATASE_2"/>
    <property type="match status" value="1"/>
</dbReference>
<dbReference type="InterPro" id="IPR029021">
    <property type="entry name" value="Prot-tyrosine_phosphatase-like"/>
</dbReference>
<dbReference type="InterPro" id="IPR020422">
    <property type="entry name" value="TYR_PHOSPHATASE_DUAL_dom"/>
</dbReference>
<keyword evidence="3" id="KW-0378">Hydrolase</keyword>
<dbReference type="GO" id="GO:0005737">
    <property type="term" value="C:cytoplasm"/>
    <property type="evidence" value="ECO:0007669"/>
    <property type="project" value="TreeGrafter"/>
</dbReference>
<evidence type="ECO:0000313" key="7">
    <source>
        <dbReference type="EMBL" id="KAK2179270.1"/>
    </source>
</evidence>
<keyword evidence="4" id="KW-0904">Protein phosphatase</keyword>
<keyword evidence="8" id="KW-1185">Reference proteome</keyword>
<evidence type="ECO:0000313" key="8">
    <source>
        <dbReference type="Proteomes" id="UP001209878"/>
    </source>
</evidence>
<dbReference type="PROSITE" id="PS00383">
    <property type="entry name" value="TYR_PHOSPHATASE_1"/>
    <property type="match status" value="1"/>
</dbReference>
<evidence type="ECO:0000256" key="3">
    <source>
        <dbReference type="ARBA" id="ARBA00022801"/>
    </source>
</evidence>
<evidence type="ECO:0000259" key="6">
    <source>
        <dbReference type="PROSITE" id="PS50056"/>
    </source>
</evidence>
<dbReference type="InterPro" id="IPR000387">
    <property type="entry name" value="Tyr_Pase_dom"/>
</dbReference>
<sequence>MPPIPLPIIYVRMYALKCRVRLSAAGAAPNGRTMADLRAVYERRRRHAPSDAEYVQRVREILAGEPSTGVERNPTRLLPHVYIGCQDNAENLRLLRRLGITHVLNCAGFKGPRPYPETSPYAGYAIDYHEFKADDDDCYDISRHFNEAFRFLDGAKRQGGTALVHCAMGINRSAATCVAYMMADAHMPLLDAVRTIKRKRSVTLCNRGFQQQLVRFARSRGMLGNSLGDDRVVQENLRLNNQWYANRKQQSATNRYALDDRGLLRRSASMERHVAPDRLASGDRRYSTSGTTTSGTAMLCGRRCNFDERIRSRYSTNSARDERPVNGDVYDFTRMFNLLRK</sequence>
<dbReference type="PANTHER" id="PTHR10159:SF529">
    <property type="entry name" value="TYROSINE-PROTEIN PHOSPHATASE DOMAIN-CONTAINING PROTEIN"/>
    <property type="match status" value="1"/>
</dbReference>
<evidence type="ECO:0000256" key="4">
    <source>
        <dbReference type="ARBA" id="ARBA00022912"/>
    </source>
</evidence>
<dbReference type="CDD" id="cd14498">
    <property type="entry name" value="DSP"/>
    <property type="match status" value="1"/>
</dbReference>
<comment type="caution">
    <text evidence="7">The sequence shown here is derived from an EMBL/GenBank/DDBJ whole genome shotgun (WGS) entry which is preliminary data.</text>
</comment>
<dbReference type="InterPro" id="IPR000340">
    <property type="entry name" value="Dual-sp_phosphatase_cat-dom"/>
</dbReference>
<organism evidence="7 8">
    <name type="scientific">Ridgeia piscesae</name>
    <name type="common">Tubeworm</name>
    <dbReference type="NCBI Taxonomy" id="27915"/>
    <lineage>
        <taxon>Eukaryota</taxon>
        <taxon>Metazoa</taxon>
        <taxon>Spiralia</taxon>
        <taxon>Lophotrochozoa</taxon>
        <taxon>Annelida</taxon>
        <taxon>Polychaeta</taxon>
        <taxon>Sedentaria</taxon>
        <taxon>Canalipalpata</taxon>
        <taxon>Sabellida</taxon>
        <taxon>Siboglinidae</taxon>
        <taxon>Ridgeia</taxon>
    </lineage>
</organism>
<proteinExistence type="inferred from homology"/>
<dbReference type="AlphaFoldDB" id="A0AAD9KXQ5"/>